<dbReference type="RefSeq" id="WP_081145908.1">
    <property type="nucleotide sequence ID" value="NZ_LVYD01000013.1"/>
</dbReference>
<comment type="caution">
    <text evidence="2">The sequence shown here is derived from an EMBL/GenBank/DDBJ whole genome shotgun (WGS) entry which is preliminary data.</text>
</comment>
<dbReference type="Gene3D" id="3.10.490.10">
    <property type="entry name" value="Gamma-glutamyl cyclotransferase-like"/>
    <property type="match status" value="1"/>
</dbReference>
<gene>
    <name evidence="2" type="ORF">A3860_15890</name>
</gene>
<accession>A0A1V9G681</accession>
<dbReference type="Proteomes" id="UP000192796">
    <property type="component" value="Unassembled WGS sequence"/>
</dbReference>
<dbReference type="OrthoDB" id="482277at2"/>
<dbReference type="STRING" id="1703345.A3860_15890"/>
<sequence>MTNLMQPDIYRLFVYGSLRSGFHNSVYNYISRYFVFDGMGTVQGKLFDMGEYPAAIPCTEEYFIIGELYHIAQVEEFGWVMEQLDDYEGLLVEPGGIPLYRRELVNVLFKNTAVTSWMYWYNRPVTNEPRIESGDYVAYKMRIGK</sequence>
<dbReference type="Pfam" id="PF06094">
    <property type="entry name" value="GGACT"/>
    <property type="match status" value="1"/>
</dbReference>
<dbReference type="InterPro" id="IPR013024">
    <property type="entry name" value="GGCT-like"/>
</dbReference>
<evidence type="ECO:0000313" key="3">
    <source>
        <dbReference type="Proteomes" id="UP000192796"/>
    </source>
</evidence>
<proteinExistence type="predicted"/>
<evidence type="ECO:0000313" key="2">
    <source>
        <dbReference type="EMBL" id="OQP66064.1"/>
    </source>
</evidence>
<dbReference type="AlphaFoldDB" id="A0A1V9G681"/>
<organism evidence="2 3">
    <name type="scientific">Niastella vici</name>
    <dbReference type="NCBI Taxonomy" id="1703345"/>
    <lineage>
        <taxon>Bacteria</taxon>
        <taxon>Pseudomonadati</taxon>
        <taxon>Bacteroidota</taxon>
        <taxon>Chitinophagia</taxon>
        <taxon>Chitinophagales</taxon>
        <taxon>Chitinophagaceae</taxon>
        <taxon>Niastella</taxon>
    </lineage>
</organism>
<evidence type="ECO:0000259" key="1">
    <source>
        <dbReference type="Pfam" id="PF06094"/>
    </source>
</evidence>
<reference evidence="2 3" key="1">
    <citation type="submission" date="2016-03" db="EMBL/GenBank/DDBJ databases">
        <title>Niastella vici sp. nov., isolated from farmland soil.</title>
        <authorList>
            <person name="Chen L."/>
            <person name="Wang D."/>
            <person name="Yang S."/>
            <person name="Wang G."/>
        </authorList>
    </citation>
    <scope>NUCLEOTIDE SEQUENCE [LARGE SCALE GENOMIC DNA]</scope>
    <source>
        <strain evidence="2 3">DJ57</strain>
    </source>
</reference>
<name>A0A1V9G681_9BACT</name>
<dbReference type="SUPFAM" id="SSF110857">
    <property type="entry name" value="Gamma-glutamyl cyclotransferase-like"/>
    <property type="match status" value="1"/>
</dbReference>
<protein>
    <recommendedName>
        <fullName evidence="1">Gamma-glutamylcyclotransferase AIG2-like domain-containing protein</fullName>
    </recommendedName>
</protein>
<dbReference type="EMBL" id="LVYD01000013">
    <property type="protein sequence ID" value="OQP66064.1"/>
    <property type="molecule type" value="Genomic_DNA"/>
</dbReference>
<feature type="domain" description="Gamma-glutamylcyclotransferase AIG2-like" evidence="1">
    <location>
        <begin position="12"/>
        <end position="137"/>
    </location>
</feature>
<keyword evidence="3" id="KW-1185">Reference proteome</keyword>
<dbReference type="InterPro" id="IPR009288">
    <property type="entry name" value="AIG2-like_dom"/>
</dbReference>
<dbReference type="CDD" id="cd06661">
    <property type="entry name" value="GGCT_like"/>
    <property type="match status" value="1"/>
</dbReference>
<dbReference type="InterPro" id="IPR036568">
    <property type="entry name" value="GGCT-like_sf"/>
</dbReference>